<gene>
    <name evidence="1" type="ordered locus">Mmc1_3407</name>
</gene>
<dbReference type="Proteomes" id="UP000002586">
    <property type="component" value="Chromosome"/>
</dbReference>
<sequence>MPTRILVNATPNNIHILRMDAESLVELAESKTDFSYRVRNRAELEREYGGIEFIPAAIRSMMDAEGGLVEYTDLHGHDIQSPQDRAPTETDLAAHWIEKALPNHKLFADMPAVEAWLATLSDADQAPLREAWDRFKQKQASGELATGGHWDYLMITAAPGAIAFQLLDTQALIELAEKRTGFDYVSLGREALEREFGGEAFVPPVFQSILASGNHVIEYEDLHGHTVRADPDEAPPPQDLAARWLEHDLKLVKVVTNIADAEQWIQNHHGPAKEELLAAWSKEKPFLSA</sequence>
<proteinExistence type="predicted"/>
<reference evidence="2" key="1">
    <citation type="journal article" date="2009" name="Appl. Environ. Microbiol.">
        <title>Complete genome sequence of the chemolithoautotrophic marine magnetotactic coccus strain MC-1.</title>
        <authorList>
            <person name="Schubbe S."/>
            <person name="Williams T.J."/>
            <person name="Xie G."/>
            <person name="Kiss H.E."/>
            <person name="Brettin T.S."/>
            <person name="Martinez D."/>
            <person name="Ross C.A."/>
            <person name="Schuler D."/>
            <person name="Cox B.L."/>
            <person name="Nealson K.H."/>
            <person name="Bazylinski D.A."/>
        </authorList>
    </citation>
    <scope>NUCLEOTIDE SEQUENCE [LARGE SCALE GENOMIC DNA]</scope>
    <source>
        <strain evidence="2">ATCC BAA-1437 / JCM 17883 / MC-1</strain>
    </source>
</reference>
<organism evidence="1 2">
    <name type="scientific">Magnetococcus marinus (strain ATCC BAA-1437 / JCM 17883 / MC-1)</name>
    <dbReference type="NCBI Taxonomy" id="156889"/>
    <lineage>
        <taxon>Bacteria</taxon>
        <taxon>Pseudomonadati</taxon>
        <taxon>Pseudomonadota</taxon>
        <taxon>Magnetococcia</taxon>
        <taxon>Magnetococcales</taxon>
        <taxon>Magnetococcaceae</taxon>
        <taxon>Magnetococcus</taxon>
    </lineage>
</organism>
<protein>
    <submittedName>
        <fullName evidence="1">Uncharacterized protein</fullName>
    </submittedName>
</protein>
<keyword evidence="2" id="KW-1185">Reference proteome</keyword>
<evidence type="ECO:0000313" key="1">
    <source>
        <dbReference type="EMBL" id="ABK45893.1"/>
    </source>
</evidence>
<dbReference type="OrthoDB" id="556502at2"/>
<dbReference type="HOGENOM" id="CLU_962424_0_0_5"/>
<name>A0LD50_MAGMM</name>
<dbReference type="RefSeq" id="WP_011714950.1">
    <property type="nucleotide sequence ID" value="NC_008576.1"/>
</dbReference>
<accession>A0LD50</accession>
<reference evidence="1 2" key="2">
    <citation type="journal article" date="2012" name="Int. J. Syst. Evol. Microbiol.">
        <title>Magnetococcus marinus gen. nov., sp. nov., a marine, magnetotactic bacterium that represents a novel lineage (Magnetococcaceae fam. nov.; Magnetococcales ord. nov.) at the base of the Alphaproteobacteria.</title>
        <authorList>
            <person name="Bazylinski D.A."/>
            <person name="Williams T.J."/>
            <person name="Lefevre C.T."/>
            <person name="Berg R.J."/>
            <person name="Zhang C.L."/>
            <person name="Bowser S.S."/>
            <person name="Dean A.J."/>
            <person name="Beveridge T.J."/>
        </authorList>
    </citation>
    <scope>NUCLEOTIDE SEQUENCE [LARGE SCALE GENOMIC DNA]</scope>
    <source>
        <strain evidence="2">ATCC BAA-1437 / JCM 17883 / MC-1</strain>
    </source>
</reference>
<dbReference type="KEGG" id="mgm:Mmc1_3407"/>
<dbReference type="AlphaFoldDB" id="A0LD50"/>
<dbReference type="EMBL" id="CP000471">
    <property type="protein sequence ID" value="ABK45893.1"/>
    <property type="molecule type" value="Genomic_DNA"/>
</dbReference>
<evidence type="ECO:0000313" key="2">
    <source>
        <dbReference type="Proteomes" id="UP000002586"/>
    </source>
</evidence>